<keyword evidence="2" id="KW-1133">Transmembrane helix</keyword>
<keyword evidence="2" id="KW-0472">Membrane</keyword>
<gene>
    <name evidence="3" type="ORF">Vretimale_7112</name>
</gene>
<accession>A0A8J4LL46</accession>
<feature type="region of interest" description="Disordered" evidence="1">
    <location>
        <begin position="306"/>
        <end position="339"/>
    </location>
</feature>
<evidence type="ECO:0000256" key="1">
    <source>
        <dbReference type="SAM" id="MobiDB-lite"/>
    </source>
</evidence>
<feature type="compositionally biased region" description="Low complexity" evidence="1">
    <location>
        <begin position="317"/>
        <end position="332"/>
    </location>
</feature>
<evidence type="ECO:0000256" key="2">
    <source>
        <dbReference type="SAM" id="Phobius"/>
    </source>
</evidence>
<name>A0A8J4LL46_9CHLO</name>
<keyword evidence="2" id="KW-0812">Transmembrane</keyword>
<organism evidence="3 4">
    <name type="scientific">Volvox reticuliferus</name>
    <dbReference type="NCBI Taxonomy" id="1737510"/>
    <lineage>
        <taxon>Eukaryota</taxon>
        <taxon>Viridiplantae</taxon>
        <taxon>Chlorophyta</taxon>
        <taxon>core chlorophytes</taxon>
        <taxon>Chlorophyceae</taxon>
        <taxon>CS clade</taxon>
        <taxon>Chlamydomonadales</taxon>
        <taxon>Volvocaceae</taxon>
        <taxon>Volvox</taxon>
    </lineage>
</organism>
<dbReference type="Proteomes" id="UP000722791">
    <property type="component" value="Unassembled WGS sequence"/>
</dbReference>
<feature type="region of interest" description="Disordered" evidence="1">
    <location>
        <begin position="126"/>
        <end position="155"/>
    </location>
</feature>
<sequence length="363" mass="39082">MANKWNSTAPSSMDCLSGADLAAAFVNPSVNVARILVNMILMDSDWEMFAVPVLLQRNVTVTGPHLLEPADYPVLDMGYVRGKVSLGMDVQINFTRLVLKSFRKVPFFQSPGIDLVYDATNGRMQHSLSPPPLGAANGGGENVTNGGSDPQQQVSNTTHDISSTVVITSTIIEHAAVVHKICITVAETIKSVATAPRPPWEIGTTQQASPRVPSPNPDPCVNDTSRWDVRRCWSAVGLYVDIASMAYDRNGFDLQLQTSYVVRVIDAYYLCEMVMTEECVRRYDVLGCFKSMASLMVPPPPAPSVAKLGPVTQADDSSMPSTTSSTGTSSNNGGAGGSRKKQPLLAIVLTTVLLGTYVIIMLR</sequence>
<dbReference type="EMBL" id="BNCQ01000011">
    <property type="protein sequence ID" value="GIM02192.1"/>
    <property type="molecule type" value="Genomic_DNA"/>
</dbReference>
<proteinExistence type="predicted"/>
<evidence type="ECO:0000313" key="4">
    <source>
        <dbReference type="Proteomes" id="UP000722791"/>
    </source>
</evidence>
<protein>
    <submittedName>
        <fullName evidence="3">Uncharacterized protein</fullName>
    </submittedName>
</protein>
<comment type="caution">
    <text evidence="3">The sequence shown here is derived from an EMBL/GenBank/DDBJ whole genome shotgun (WGS) entry which is preliminary data.</text>
</comment>
<evidence type="ECO:0000313" key="3">
    <source>
        <dbReference type="EMBL" id="GIM02192.1"/>
    </source>
</evidence>
<reference evidence="3" key="1">
    <citation type="journal article" date="2021" name="Proc. Natl. Acad. Sci. U.S.A.">
        <title>Three genomes in the algal genus Volvox reveal the fate of a haploid sex-determining region after a transition to homothallism.</title>
        <authorList>
            <person name="Yamamoto K."/>
            <person name="Hamaji T."/>
            <person name="Kawai-Toyooka H."/>
            <person name="Matsuzaki R."/>
            <person name="Takahashi F."/>
            <person name="Nishimura Y."/>
            <person name="Kawachi M."/>
            <person name="Noguchi H."/>
            <person name="Minakuchi Y."/>
            <person name="Umen J.G."/>
            <person name="Toyoda A."/>
            <person name="Nozaki H."/>
        </authorList>
    </citation>
    <scope>NUCLEOTIDE SEQUENCE</scope>
    <source>
        <strain evidence="3">NIES-3785</strain>
    </source>
</reference>
<feature type="compositionally biased region" description="Polar residues" evidence="1">
    <location>
        <begin position="142"/>
        <end position="155"/>
    </location>
</feature>
<feature type="region of interest" description="Disordered" evidence="1">
    <location>
        <begin position="197"/>
        <end position="218"/>
    </location>
</feature>
<feature type="transmembrane region" description="Helical" evidence="2">
    <location>
        <begin position="344"/>
        <end position="362"/>
    </location>
</feature>
<dbReference type="AlphaFoldDB" id="A0A8J4LL46"/>